<evidence type="ECO:0000313" key="1">
    <source>
        <dbReference type="EMBL" id="MZQ81211.1"/>
    </source>
</evidence>
<dbReference type="RefSeq" id="WP_161405518.1">
    <property type="nucleotide sequence ID" value="NZ_WTUZ01000010.1"/>
</dbReference>
<keyword evidence="2" id="KW-1185">Reference proteome</keyword>
<name>A0A6L8UUZ8_9BACL</name>
<dbReference type="AlphaFoldDB" id="A0A6L8UUZ8"/>
<sequence>MKTMKIVWICIGLFSLTAIGVSANGLLSDEQPLQPTETNPIVIPYSSKAYGSTAQFEYQFEWQGGKIEANPQ</sequence>
<proteinExistence type="predicted"/>
<evidence type="ECO:0000313" key="2">
    <source>
        <dbReference type="Proteomes" id="UP000481087"/>
    </source>
</evidence>
<gene>
    <name evidence="1" type="ORF">GQF01_03625</name>
</gene>
<comment type="caution">
    <text evidence="1">The sequence shown here is derived from an EMBL/GenBank/DDBJ whole genome shotgun (WGS) entry which is preliminary data.</text>
</comment>
<dbReference type="EMBL" id="WTUZ01000010">
    <property type="protein sequence ID" value="MZQ81211.1"/>
    <property type="molecule type" value="Genomic_DNA"/>
</dbReference>
<protein>
    <submittedName>
        <fullName evidence="1">Uncharacterized protein</fullName>
    </submittedName>
</protein>
<accession>A0A6L8UUZ8</accession>
<dbReference type="Proteomes" id="UP000481087">
    <property type="component" value="Unassembled WGS sequence"/>
</dbReference>
<organism evidence="1 2">
    <name type="scientific">Paenibacillus silvestris</name>
    <dbReference type="NCBI Taxonomy" id="2606219"/>
    <lineage>
        <taxon>Bacteria</taxon>
        <taxon>Bacillati</taxon>
        <taxon>Bacillota</taxon>
        <taxon>Bacilli</taxon>
        <taxon>Bacillales</taxon>
        <taxon>Paenibacillaceae</taxon>
        <taxon>Paenibacillus</taxon>
    </lineage>
</organism>
<reference evidence="1 2" key="1">
    <citation type="submission" date="2019-12" db="EMBL/GenBank/DDBJ databases">
        <title>Paenibacillus sp. nov. sp. isolated from soil.</title>
        <authorList>
            <person name="Kim J."/>
            <person name="Jeong S.E."/>
            <person name="Jung H.S."/>
            <person name="Jeon C.O."/>
        </authorList>
    </citation>
    <scope>NUCLEOTIDE SEQUENCE [LARGE SCALE GENOMIC DNA]</scope>
    <source>
        <strain evidence="1 2">5J-6</strain>
    </source>
</reference>